<feature type="domain" description="C2H2-type" evidence="10">
    <location>
        <begin position="335"/>
        <end position="362"/>
    </location>
</feature>
<evidence type="ECO:0000256" key="7">
    <source>
        <dbReference type="ARBA" id="ARBA00023242"/>
    </source>
</evidence>
<feature type="domain" description="C2H2-type" evidence="10">
    <location>
        <begin position="363"/>
        <end position="390"/>
    </location>
</feature>
<dbReference type="PROSITE" id="PS50157">
    <property type="entry name" value="ZINC_FINGER_C2H2_2"/>
    <property type="match status" value="7"/>
</dbReference>
<evidence type="ECO:0000256" key="3">
    <source>
        <dbReference type="ARBA" id="ARBA00022737"/>
    </source>
</evidence>
<evidence type="ECO:0000259" key="10">
    <source>
        <dbReference type="PROSITE" id="PS50157"/>
    </source>
</evidence>
<evidence type="ECO:0000313" key="12">
    <source>
        <dbReference type="RefSeq" id="XP_012863898.1"/>
    </source>
</evidence>
<dbReference type="InterPro" id="IPR013087">
    <property type="entry name" value="Znf_C2H2_type"/>
</dbReference>
<dbReference type="Pfam" id="PF00096">
    <property type="entry name" value="zf-C2H2"/>
    <property type="match status" value="4"/>
</dbReference>
<evidence type="ECO:0000256" key="2">
    <source>
        <dbReference type="ARBA" id="ARBA00022723"/>
    </source>
</evidence>
<gene>
    <name evidence="12" type="primary">CTCFL</name>
</gene>
<keyword evidence="2" id="KW-0479">Metal-binding</keyword>
<dbReference type="Gene3D" id="3.30.160.60">
    <property type="entry name" value="Classic Zinc Finger"/>
    <property type="match status" value="7"/>
</dbReference>
<feature type="compositionally biased region" description="Basic and acidic residues" evidence="9">
    <location>
        <begin position="552"/>
        <end position="567"/>
    </location>
</feature>
<evidence type="ECO:0000256" key="6">
    <source>
        <dbReference type="ARBA" id="ARBA00023125"/>
    </source>
</evidence>
<feature type="domain" description="C2H2-type" evidence="10">
    <location>
        <begin position="306"/>
        <end position="334"/>
    </location>
</feature>
<dbReference type="SMART" id="SM00355">
    <property type="entry name" value="ZnF_C2H2"/>
    <property type="match status" value="8"/>
</dbReference>
<name>A0ABM0ZTV1_ECHTE</name>
<keyword evidence="3" id="KW-0677">Repeat</keyword>
<feature type="domain" description="C2H2-type" evidence="10">
    <location>
        <begin position="250"/>
        <end position="277"/>
    </location>
</feature>
<dbReference type="GeneID" id="101659590"/>
<keyword evidence="6" id="KW-0238">DNA-binding</keyword>
<comment type="subcellular location">
    <subcellularLocation>
        <location evidence="1">Nucleus</location>
    </subcellularLocation>
</comment>
<feature type="region of interest" description="Disordered" evidence="9">
    <location>
        <begin position="1"/>
        <end position="23"/>
    </location>
</feature>
<dbReference type="SUPFAM" id="SSF57667">
    <property type="entry name" value="beta-beta-alpha zinc fingers"/>
    <property type="match status" value="4"/>
</dbReference>
<dbReference type="Pfam" id="PF13909">
    <property type="entry name" value="zf-H2C2_5"/>
    <property type="match status" value="1"/>
</dbReference>
<feature type="compositionally biased region" description="Basic and acidic residues" evidence="9">
    <location>
        <begin position="620"/>
        <end position="630"/>
    </location>
</feature>
<feature type="compositionally biased region" description="Basic and acidic residues" evidence="9">
    <location>
        <begin position="589"/>
        <end position="600"/>
    </location>
</feature>
<feature type="domain" description="C2H2-type" evidence="10">
    <location>
        <begin position="278"/>
        <end position="305"/>
    </location>
</feature>
<keyword evidence="4 8" id="KW-0863">Zinc-finger</keyword>
<sequence>MTRDKTQGGGETADIEKEPAGMEARPQQLLGDAMAATHLMATVSELLPSPQGCKIMHALTTPQTVPLDDDDEAQEVQGVSWLPVQPQEEMQLVLSQAGGTLPPLLWLQAPPGQAAPASTPRCVAISIQDQVYSLQEMEVVRFEVLEEGATVAVEDSWLTGSLAGSSGLATPEKGQEQAQLLPEGGIPEQSEEQLVVVETRPEEEGQEEIMLTIANMLVEEAGKSSSSRNARTTKAGSAKKQKTTGAKQTFRCDTCTFASSRVSSFKRHMKIHTSEKPYGCHICVKAFRTVTLLRNHVNTHTGTRPFKCEDCDMAFVTSGELVRHRRYKHTHEKPFKCPTCKYASVEASKLKRHMRSHTGERPFQCSQCSYASRDTHKLKRHMRTHSGEKPYECPICHVCFTQSGTMKTHLQQRHSKDVPKHHCPHCTAVIARKSDLRVHLLNLHTYKATAMLCRLCPAVFHERYAFLQHQETHRKEKRFRRRSYTRKQELVLTQHPLCIHTGENPSALLSCRTHSWLKELLNTHLKKHRDSKFIPTVHTPQGGKGCSPWLNDTRRHSEQCESGKDKPASSSGEGRREKKRKPAGQKAAGKQDEVAVKQEPELEERDPPCPGGTAPVKSSGGEDSKGDGLA</sequence>
<feature type="domain" description="C2H2-type" evidence="10">
    <location>
        <begin position="391"/>
        <end position="419"/>
    </location>
</feature>
<reference evidence="12" key="1">
    <citation type="submission" date="2025-08" db="UniProtKB">
        <authorList>
            <consortium name="RefSeq"/>
        </authorList>
    </citation>
    <scope>IDENTIFICATION</scope>
</reference>
<evidence type="ECO:0000256" key="9">
    <source>
        <dbReference type="SAM" id="MobiDB-lite"/>
    </source>
</evidence>
<evidence type="ECO:0000256" key="5">
    <source>
        <dbReference type="ARBA" id="ARBA00022833"/>
    </source>
</evidence>
<feature type="region of interest" description="Disordered" evidence="9">
    <location>
        <begin position="221"/>
        <end position="243"/>
    </location>
</feature>
<dbReference type="PANTHER" id="PTHR24392:SF31">
    <property type="entry name" value="C2H2-TYPE DOMAIN-CONTAINING PROTEIN"/>
    <property type="match status" value="1"/>
</dbReference>
<evidence type="ECO:0000256" key="4">
    <source>
        <dbReference type="ARBA" id="ARBA00022771"/>
    </source>
</evidence>
<proteinExistence type="predicted"/>
<evidence type="ECO:0000256" key="1">
    <source>
        <dbReference type="ARBA" id="ARBA00004123"/>
    </source>
</evidence>
<evidence type="ECO:0000256" key="8">
    <source>
        <dbReference type="PROSITE-ProRule" id="PRU00042"/>
    </source>
</evidence>
<keyword evidence="11" id="KW-1185">Reference proteome</keyword>
<accession>A0ABM0ZTV1</accession>
<feature type="region of interest" description="Disordered" evidence="9">
    <location>
        <begin position="532"/>
        <end position="630"/>
    </location>
</feature>
<dbReference type="InterPro" id="IPR036236">
    <property type="entry name" value="Znf_C2H2_sf"/>
</dbReference>
<organism evidence="11 12">
    <name type="scientific">Echinops telfairi</name>
    <name type="common">Lesser hedgehog tenrec</name>
    <dbReference type="NCBI Taxonomy" id="9371"/>
    <lineage>
        <taxon>Eukaryota</taxon>
        <taxon>Metazoa</taxon>
        <taxon>Chordata</taxon>
        <taxon>Craniata</taxon>
        <taxon>Vertebrata</taxon>
        <taxon>Euteleostomi</taxon>
        <taxon>Mammalia</taxon>
        <taxon>Eutheria</taxon>
        <taxon>Afrotheria</taxon>
        <taxon>Tenrecidae</taxon>
        <taxon>Tenrecinae</taxon>
        <taxon>Echinops</taxon>
    </lineage>
</organism>
<keyword evidence="7" id="KW-0539">Nucleus</keyword>
<keyword evidence="5" id="KW-0862">Zinc</keyword>
<feature type="domain" description="C2H2-type" evidence="10">
    <location>
        <begin position="451"/>
        <end position="478"/>
    </location>
</feature>
<protein>
    <submittedName>
        <fullName evidence="12">Transcriptional repressor CTCFL</fullName>
    </submittedName>
</protein>
<dbReference type="PANTHER" id="PTHR24392">
    <property type="entry name" value="ZINC FINGER PROTEIN"/>
    <property type="match status" value="1"/>
</dbReference>
<dbReference type="PROSITE" id="PS00028">
    <property type="entry name" value="ZINC_FINGER_C2H2_1"/>
    <property type="match status" value="5"/>
</dbReference>
<dbReference type="RefSeq" id="XP_012863898.1">
    <property type="nucleotide sequence ID" value="XM_013008444.1"/>
</dbReference>
<dbReference type="Proteomes" id="UP000694863">
    <property type="component" value="Unplaced"/>
</dbReference>
<evidence type="ECO:0000313" key="11">
    <source>
        <dbReference type="Proteomes" id="UP000694863"/>
    </source>
</evidence>